<dbReference type="AlphaFoldDB" id="X1GQ32"/>
<comment type="caution">
    <text evidence="1">The sequence shown here is derived from an EMBL/GenBank/DDBJ whole genome shotgun (WGS) entry which is preliminary data.</text>
</comment>
<protein>
    <submittedName>
        <fullName evidence="1">Uncharacterized protein</fullName>
    </submittedName>
</protein>
<organism evidence="1">
    <name type="scientific">marine sediment metagenome</name>
    <dbReference type="NCBI Taxonomy" id="412755"/>
    <lineage>
        <taxon>unclassified sequences</taxon>
        <taxon>metagenomes</taxon>
        <taxon>ecological metagenomes</taxon>
    </lineage>
</organism>
<proteinExistence type="predicted"/>
<sequence length="34" mass="4104">IGIRREEKSPWERRAPLIPAHVREIVKNNPLEIW</sequence>
<dbReference type="EMBL" id="BARU01016277">
    <property type="protein sequence ID" value="GAH59976.1"/>
    <property type="molecule type" value="Genomic_DNA"/>
</dbReference>
<feature type="non-terminal residue" evidence="1">
    <location>
        <position position="1"/>
    </location>
</feature>
<evidence type="ECO:0000313" key="1">
    <source>
        <dbReference type="EMBL" id="GAH59976.1"/>
    </source>
</evidence>
<feature type="non-terminal residue" evidence="1">
    <location>
        <position position="34"/>
    </location>
</feature>
<reference evidence="1" key="1">
    <citation type="journal article" date="2014" name="Front. Microbiol.">
        <title>High frequency of phylogenetically diverse reductive dehalogenase-homologous genes in deep subseafloor sedimentary metagenomes.</title>
        <authorList>
            <person name="Kawai M."/>
            <person name="Futagami T."/>
            <person name="Toyoda A."/>
            <person name="Takaki Y."/>
            <person name="Nishi S."/>
            <person name="Hori S."/>
            <person name="Arai W."/>
            <person name="Tsubouchi T."/>
            <person name="Morono Y."/>
            <person name="Uchiyama I."/>
            <person name="Ito T."/>
            <person name="Fujiyama A."/>
            <person name="Inagaki F."/>
            <person name="Takami H."/>
        </authorList>
    </citation>
    <scope>NUCLEOTIDE SEQUENCE</scope>
    <source>
        <strain evidence="1">Expedition CK06-06</strain>
    </source>
</reference>
<dbReference type="Gene3D" id="3.40.50.720">
    <property type="entry name" value="NAD(P)-binding Rossmann-like Domain"/>
    <property type="match status" value="1"/>
</dbReference>
<gene>
    <name evidence="1" type="ORF">S03H2_27278</name>
</gene>
<accession>X1GQ32</accession>
<name>X1GQ32_9ZZZZ</name>